<keyword evidence="1" id="KW-0472">Membrane</keyword>
<keyword evidence="3" id="KW-1185">Reference proteome</keyword>
<evidence type="ECO:0000256" key="1">
    <source>
        <dbReference type="SAM" id="Phobius"/>
    </source>
</evidence>
<feature type="transmembrane region" description="Helical" evidence="1">
    <location>
        <begin position="20"/>
        <end position="42"/>
    </location>
</feature>
<accession>D5UIA1</accession>
<protein>
    <submittedName>
        <fullName evidence="2">Uncharacterized protein</fullName>
    </submittedName>
</protein>
<dbReference type="AlphaFoldDB" id="D5UIA1"/>
<dbReference type="RefSeq" id="WP_013117779.1">
    <property type="nucleotide sequence ID" value="NC_014151.1"/>
</dbReference>
<reference evidence="2 3" key="1">
    <citation type="journal article" date="2010" name="Stand. Genomic Sci.">
        <title>Complete genome sequence of Cellulomonas flavigena type strain (134).</title>
        <authorList>
            <person name="Abt B."/>
            <person name="Foster B."/>
            <person name="Lapidus A."/>
            <person name="Clum A."/>
            <person name="Sun H."/>
            <person name="Pukall R."/>
            <person name="Lucas S."/>
            <person name="Glavina Del Rio T."/>
            <person name="Nolan M."/>
            <person name="Tice H."/>
            <person name="Cheng J.F."/>
            <person name="Pitluck S."/>
            <person name="Liolios K."/>
            <person name="Ivanova N."/>
            <person name="Mavromatis K."/>
            <person name="Ovchinnikova G."/>
            <person name="Pati A."/>
            <person name="Goodwin L."/>
            <person name="Chen A."/>
            <person name="Palaniappan K."/>
            <person name="Land M."/>
            <person name="Hauser L."/>
            <person name="Chang Y.J."/>
            <person name="Jeffries C.D."/>
            <person name="Rohde M."/>
            <person name="Goker M."/>
            <person name="Woyke T."/>
            <person name="Bristow J."/>
            <person name="Eisen J.A."/>
            <person name="Markowitz V."/>
            <person name="Hugenholtz P."/>
            <person name="Kyrpides N.C."/>
            <person name="Klenk H.P."/>
        </authorList>
    </citation>
    <scope>NUCLEOTIDE SEQUENCE [LARGE SCALE GENOMIC DNA]</scope>
    <source>
        <strain evidence="3">ATCC 482 / DSM 20109 / BCRC 11376 / JCM 18109 / NBRC 3775 / NCIMB 8073 / NRS 134</strain>
    </source>
</reference>
<evidence type="ECO:0000313" key="3">
    <source>
        <dbReference type="Proteomes" id="UP000000849"/>
    </source>
</evidence>
<dbReference type="Proteomes" id="UP000000849">
    <property type="component" value="Chromosome"/>
</dbReference>
<keyword evidence="1" id="KW-1133">Transmembrane helix</keyword>
<dbReference type="eggNOG" id="ENOG5033GKE">
    <property type="taxonomic scope" value="Bacteria"/>
</dbReference>
<dbReference type="EMBL" id="CP001964">
    <property type="protein sequence ID" value="ADG75446.1"/>
    <property type="molecule type" value="Genomic_DNA"/>
</dbReference>
<proteinExistence type="predicted"/>
<dbReference type="OrthoDB" id="3455227at2"/>
<dbReference type="STRING" id="446466.Cfla_2558"/>
<name>D5UIA1_CELFN</name>
<sequence>MRWIWRTPAHRDRGIGSAELLGIVGVAVLLVAGVVVGVRAYGPELQEAFCRLTAVVEGGSDAGCGTQAPPTAEEPTDDDFRPPVCMLHEESEKYSSEVKVWFFTFGQESGFVVQEFADGSVRVTVTDGAGIGASGAITSNTFDAGKLGDGDNAGVEVDLGGGVKFSYGDTWEFDSQEQWQEMKGALDDYLVQEAIIRNNPEGGVFAAKAMGWKDPPKDPKVGFSRVELEVGLEAGLGLRDPTGTLDENGDPEFFDPNVGIGLSASAGTAVVIETDYETGERSYTYELTGQGSVEGNVVVGSVEAQGMTQGAFTVTRDKDGKVTELVFNSVREGGVSGSLGNDSFDVGGGAGREDSTSTVTTTRLTVDASNRAQVDQWLSERNDYGVALALPFSAMVPDRPSDDPFLQHLYENATTSVIQYHNIRDKWEFEAAVKKGWEFGFSISGEEATADAVTSDFLGAPGRDGVRPMIPDTECVS</sequence>
<dbReference type="KEGG" id="cfl:Cfla_2558"/>
<gene>
    <name evidence="2" type="ordered locus">Cfla_2558</name>
</gene>
<dbReference type="HOGENOM" id="CLU_013690_0_0_11"/>
<keyword evidence="1" id="KW-0812">Transmembrane</keyword>
<organism evidence="2 3">
    <name type="scientific">Cellulomonas flavigena (strain ATCC 482 / DSM 20109 / BCRC 11376 / JCM 18109 / NBRC 3775 / NCIMB 8073 / NRS 134)</name>
    <dbReference type="NCBI Taxonomy" id="446466"/>
    <lineage>
        <taxon>Bacteria</taxon>
        <taxon>Bacillati</taxon>
        <taxon>Actinomycetota</taxon>
        <taxon>Actinomycetes</taxon>
        <taxon>Micrococcales</taxon>
        <taxon>Cellulomonadaceae</taxon>
        <taxon>Cellulomonas</taxon>
    </lineage>
</organism>
<evidence type="ECO:0000313" key="2">
    <source>
        <dbReference type="EMBL" id="ADG75446.1"/>
    </source>
</evidence>